<dbReference type="STRING" id="5722.A2FZU8"/>
<dbReference type="InterPro" id="IPR001841">
    <property type="entry name" value="Znf_RING"/>
</dbReference>
<dbReference type="EMBL" id="DS114188">
    <property type="protein sequence ID" value="EAX89570.1"/>
    <property type="molecule type" value="Genomic_DNA"/>
</dbReference>
<dbReference type="AlphaFoldDB" id="A2FZU8"/>
<dbReference type="KEGG" id="tva:4747241"/>
<dbReference type="GO" id="GO:0030674">
    <property type="term" value="F:protein-macromolecule adaptor activity"/>
    <property type="evidence" value="ECO:0000318"/>
    <property type="project" value="GO_Central"/>
</dbReference>
<feature type="domain" description="RING-type" evidence="5">
    <location>
        <begin position="292"/>
        <end position="339"/>
    </location>
</feature>
<dbReference type="InterPro" id="IPR013083">
    <property type="entry name" value="Znf_RING/FYVE/PHD"/>
</dbReference>
<dbReference type="RefSeq" id="XP_001302500.1">
    <property type="nucleotide sequence ID" value="XM_001302499.1"/>
</dbReference>
<dbReference type="GO" id="GO:0005768">
    <property type="term" value="C:endosome"/>
    <property type="evidence" value="ECO:0000318"/>
    <property type="project" value="GO_Central"/>
</dbReference>
<gene>
    <name evidence="6" type="ORF">TVAG_356850</name>
</gene>
<dbReference type="GO" id="GO:0007033">
    <property type="term" value="P:vacuole organization"/>
    <property type="evidence" value="ECO:0000318"/>
    <property type="project" value="GO_Central"/>
</dbReference>
<dbReference type="GO" id="GO:0006904">
    <property type="term" value="P:vesicle docking involved in exocytosis"/>
    <property type="evidence" value="ECO:0000318"/>
    <property type="project" value="GO_Central"/>
</dbReference>
<dbReference type="PANTHER" id="PTHR23323:SF26">
    <property type="entry name" value="VACUOLAR PROTEIN SORTING-ASSOCIATED PROTEIN 18 HOMOLOG"/>
    <property type="match status" value="1"/>
</dbReference>
<dbReference type="SUPFAM" id="SSF57850">
    <property type="entry name" value="RING/U-box"/>
    <property type="match status" value="1"/>
</dbReference>
<dbReference type="GO" id="GO:0007032">
    <property type="term" value="P:endosome organization"/>
    <property type="evidence" value="ECO:0000318"/>
    <property type="project" value="GO_Central"/>
</dbReference>
<evidence type="ECO:0000313" key="6">
    <source>
        <dbReference type="EMBL" id="EAX89570.1"/>
    </source>
</evidence>
<dbReference type="Pfam" id="PF23413">
    <property type="entry name" value="zf_RING_Vps8_fungal"/>
    <property type="match status" value="1"/>
</dbReference>
<dbReference type="PANTHER" id="PTHR23323">
    <property type="entry name" value="VACUOLAR PROTEIN SORTING-ASSOCIATED PROTEIN"/>
    <property type="match status" value="1"/>
</dbReference>
<reference evidence="6" key="1">
    <citation type="submission" date="2006-10" db="EMBL/GenBank/DDBJ databases">
        <authorList>
            <person name="Amadeo P."/>
            <person name="Zhao Q."/>
            <person name="Wortman J."/>
            <person name="Fraser-Liggett C."/>
            <person name="Carlton J."/>
        </authorList>
    </citation>
    <scope>NUCLEOTIDE SEQUENCE</scope>
    <source>
        <strain evidence="6">G3</strain>
    </source>
</reference>
<evidence type="ECO:0000256" key="3">
    <source>
        <dbReference type="ARBA" id="ARBA00022833"/>
    </source>
</evidence>
<evidence type="ECO:0000259" key="5">
    <source>
        <dbReference type="PROSITE" id="PS50089"/>
    </source>
</evidence>
<dbReference type="OrthoDB" id="1845386at2759"/>
<evidence type="ECO:0000256" key="2">
    <source>
        <dbReference type="ARBA" id="ARBA00022771"/>
    </source>
</evidence>
<organism evidence="6 7">
    <name type="scientific">Trichomonas vaginalis (strain ATCC PRA-98 / G3)</name>
    <dbReference type="NCBI Taxonomy" id="412133"/>
    <lineage>
        <taxon>Eukaryota</taxon>
        <taxon>Metamonada</taxon>
        <taxon>Parabasalia</taxon>
        <taxon>Trichomonadida</taxon>
        <taxon>Trichomonadidae</taxon>
        <taxon>Trichomonas</taxon>
    </lineage>
</organism>
<sequence length="352" mass="40406">MSNDFKLFVQRYPDIFNKQNIGEKLLQLDWEQAPLFLSEIFNDDQEIIDYHLFHQNYSTLLEYLPKVKDLALVVNALLRIPGSQIAMSYISNNNIIDPAEIMLLLSNLPQISNKVIGFPKSRIQEILLVLSHCLNKDIVSLNNIIQSRTCSLEILSSFCIYFKLFEPAAKALVKMGMPIRSIAVAYKGGISLAFSILNIVKASEKKQCWMKLLSIAEDNDRKTIIKKIISSDLFEFEELLQFVDDNEQIGLYRDKIKESAQKLQFTEGECLFQRKFKPPQMQDFVLKLSDCCDVCSSKLITTEFIRFPCGHSFHEDCLKNLCQREGIPDDDIFESCPLCGFSSLIDQFSSIY</sequence>
<dbReference type="VEuPathDB" id="TrichDB:TVAGG3_0676160"/>
<dbReference type="GO" id="GO:0030897">
    <property type="term" value="C:HOPS complex"/>
    <property type="evidence" value="ECO:0000318"/>
    <property type="project" value="GO_Central"/>
</dbReference>
<keyword evidence="7" id="KW-1185">Reference proteome</keyword>
<reference evidence="6" key="2">
    <citation type="journal article" date="2007" name="Science">
        <title>Draft genome sequence of the sexually transmitted pathogen Trichomonas vaginalis.</title>
        <authorList>
            <person name="Carlton J.M."/>
            <person name="Hirt R.P."/>
            <person name="Silva J.C."/>
            <person name="Delcher A.L."/>
            <person name="Schatz M."/>
            <person name="Zhao Q."/>
            <person name="Wortman J.R."/>
            <person name="Bidwell S.L."/>
            <person name="Alsmark U.C.M."/>
            <person name="Besteiro S."/>
            <person name="Sicheritz-Ponten T."/>
            <person name="Noel C.J."/>
            <person name="Dacks J.B."/>
            <person name="Foster P.G."/>
            <person name="Simillion C."/>
            <person name="Van de Peer Y."/>
            <person name="Miranda-Saavedra D."/>
            <person name="Barton G.J."/>
            <person name="Westrop G.D."/>
            <person name="Mueller S."/>
            <person name="Dessi D."/>
            <person name="Fiori P.L."/>
            <person name="Ren Q."/>
            <person name="Paulsen I."/>
            <person name="Zhang H."/>
            <person name="Bastida-Corcuera F.D."/>
            <person name="Simoes-Barbosa A."/>
            <person name="Brown M.T."/>
            <person name="Hayes R.D."/>
            <person name="Mukherjee M."/>
            <person name="Okumura C.Y."/>
            <person name="Schneider R."/>
            <person name="Smith A.J."/>
            <person name="Vanacova S."/>
            <person name="Villalvazo M."/>
            <person name="Haas B.J."/>
            <person name="Pertea M."/>
            <person name="Feldblyum T.V."/>
            <person name="Utterback T.R."/>
            <person name="Shu C.L."/>
            <person name="Osoegawa K."/>
            <person name="de Jong P.J."/>
            <person name="Hrdy I."/>
            <person name="Horvathova L."/>
            <person name="Zubacova Z."/>
            <person name="Dolezal P."/>
            <person name="Malik S.B."/>
            <person name="Logsdon J.M. Jr."/>
            <person name="Henze K."/>
            <person name="Gupta A."/>
            <person name="Wang C.C."/>
            <person name="Dunne R.L."/>
            <person name="Upcroft J.A."/>
            <person name="Upcroft P."/>
            <person name="White O."/>
            <person name="Salzberg S.L."/>
            <person name="Tang P."/>
            <person name="Chiu C.-H."/>
            <person name="Lee Y.-S."/>
            <person name="Embley T.M."/>
            <person name="Coombs G.H."/>
            <person name="Mottram J.C."/>
            <person name="Tachezy J."/>
            <person name="Fraser-Liggett C.M."/>
            <person name="Johnson P.J."/>
        </authorList>
    </citation>
    <scope>NUCLEOTIDE SEQUENCE [LARGE SCALE GENOMIC DNA]</scope>
    <source>
        <strain evidence="6">G3</strain>
    </source>
</reference>
<dbReference type="GO" id="GO:0048284">
    <property type="term" value="P:organelle fusion"/>
    <property type="evidence" value="ECO:0000318"/>
    <property type="project" value="GO_Central"/>
</dbReference>
<dbReference type="Proteomes" id="UP000001542">
    <property type="component" value="Unassembled WGS sequence"/>
</dbReference>
<dbReference type="Gene3D" id="3.30.40.10">
    <property type="entry name" value="Zinc/RING finger domain, C3HC4 (zinc finger)"/>
    <property type="match status" value="1"/>
</dbReference>
<dbReference type="InParanoid" id="A2FZU8"/>
<name>A2FZU8_TRIV3</name>
<proteinExistence type="predicted"/>
<protein>
    <recommendedName>
        <fullName evidence="5">RING-type domain-containing protein</fullName>
    </recommendedName>
</protein>
<accession>A2FZU8</accession>
<dbReference type="SMART" id="SM00184">
    <property type="entry name" value="RING"/>
    <property type="match status" value="1"/>
</dbReference>
<dbReference type="VEuPathDB" id="TrichDB:TVAG_356850"/>
<dbReference type="GO" id="GO:0008270">
    <property type="term" value="F:zinc ion binding"/>
    <property type="evidence" value="ECO:0007669"/>
    <property type="project" value="UniProtKB-KW"/>
</dbReference>
<keyword evidence="1" id="KW-0479">Metal-binding</keyword>
<keyword evidence="2 4" id="KW-0863">Zinc-finger</keyword>
<dbReference type="PROSITE" id="PS50089">
    <property type="entry name" value="ZF_RING_2"/>
    <property type="match status" value="1"/>
</dbReference>
<evidence type="ECO:0000313" key="7">
    <source>
        <dbReference type="Proteomes" id="UP000001542"/>
    </source>
</evidence>
<evidence type="ECO:0000256" key="1">
    <source>
        <dbReference type="ARBA" id="ARBA00022723"/>
    </source>
</evidence>
<keyword evidence="3" id="KW-0862">Zinc</keyword>
<evidence type="ECO:0000256" key="4">
    <source>
        <dbReference type="PROSITE-ProRule" id="PRU00175"/>
    </source>
</evidence>